<dbReference type="CDD" id="cd17324">
    <property type="entry name" value="MFS_NepI_like"/>
    <property type="match status" value="1"/>
</dbReference>
<feature type="transmembrane region" description="Helical" evidence="6">
    <location>
        <begin position="66"/>
        <end position="87"/>
    </location>
</feature>
<dbReference type="SUPFAM" id="SSF103473">
    <property type="entry name" value="MFS general substrate transporter"/>
    <property type="match status" value="1"/>
</dbReference>
<dbReference type="GO" id="GO:0022857">
    <property type="term" value="F:transmembrane transporter activity"/>
    <property type="evidence" value="ECO:0007669"/>
    <property type="project" value="InterPro"/>
</dbReference>
<name>A0A840RTF8_9BURK</name>
<feature type="transmembrane region" description="Helical" evidence="6">
    <location>
        <begin position="290"/>
        <end position="308"/>
    </location>
</feature>
<comment type="subcellular location">
    <subcellularLocation>
        <location evidence="1">Cell membrane</location>
        <topology evidence="1">Multi-pass membrane protein</topology>
    </subcellularLocation>
</comment>
<dbReference type="AlphaFoldDB" id="A0A840RTF8"/>
<keyword evidence="5 6" id="KW-0472">Membrane</keyword>
<dbReference type="PANTHER" id="PTHR43124:SF10">
    <property type="entry name" value="PURINE EFFLUX PUMP PBUE"/>
    <property type="match status" value="1"/>
</dbReference>
<gene>
    <name evidence="8" type="ORF">HNR39_001581</name>
</gene>
<dbReference type="RefSeq" id="WP_168056131.1">
    <property type="nucleotide sequence ID" value="NZ_JAAOZT010000009.1"/>
</dbReference>
<dbReference type="Proteomes" id="UP000571084">
    <property type="component" value="Unassembled WGS sequence"/>
</dbReference>
<feature type="transmembrane region" description="Helical" evidence="6">
    <location>
        <begin position="354"/>
        <end position="373"/>
    </location>
</feature>
<dbReference type="InterPro" id="IPR050189">
    <property type="entry name" value="MFS_Efflux_Transporters"/>
</dbReference>
<keyword evidence="9" id="KW-1185">Reference proteome</keyword>
<feature type="transmembrane region" description="Helical" evidence="6">
    <location>
        <begin position="94"/>
        <end position="117"/>
    </location>
</feature>
<evidence type="ECO:0000256" key="3">
    <source>
        <dbReference type="ARBA" id="ARBA00022692"/>
    </source>
</evidence>
<evidence type="ECO:0000256" key="6">
    <source>
        <dbReference type="SAM" id="Phobius"/>
    </source>
</evidence>
<evidence type="ECO:0000256" key="5">
    <source>
        <dbReference type="ARBA" id="ARBA00023136"/>
    </source>
</evidence>
<dbReference type="InterPro" id="IPR011701">
    <property type="entry name" value="MFS"/>
</dbReference>
<feature type="transmembrane region" description="Helical" evidence="6">
    <location>
        <begin position="263"/>
        <end position="283"/>
    </location>
</feature>
<keyword evidence="4 6" id="KW-1133">Transmembrane helix</keyword>
<evidence type="ECO:0000256" key="2">
    <source>
        <dbReference type="ARBA" id="ARBA00022475"/>
    </source>
</evidence>
<keyword evidence="2" id="KW-1003">Cell membrane</keyword>
<dbReference type="InterPro" id="IPR036259">
    <property type="entry name" value="MFS_trans_sf"/>
</dbReference>
<feature type="transmembrane region" description="Helical" evidence="6">
    <location>
        <begin position="180"/>
        <end position="202"/>
    </location>
</feature>
<evidence type="ECO:0000256" key="1">
    <source>
        <dbReference type="ARBA" id="ARBA00004651"/>
    </source>
</evidence>
<feature type="transmembrane region" description="Helical" evidence="6">
    <location>
        <begin position="156"/>
        <end position="174"/>
    </location>
</feature>
<dbReference type="GO" id="GO:0005886">
    <property type="term" value="C:plasma membrane"/>
    <property type="evidence" value="ECO:0007669"/>
    <property type="project" value="UniProtKB-SubCell"/>
</dbReference>
<evidence type="ECO:0000256" key="4">
    <source>
        <dbReference type="ARBA" id="ARBA00022989"/>
    </source>
</evidence>
<comment type="caution">
    <text evidence="8">The sequence shown here is derived from an EMBL/GenBank/DDBJ whole genome shotgun (WGS) entry which is preliminary data.</text>
</comment>
<dbReference type="PANTHER" id="PTHR43124">
    <property type="entry name" value="PURINE EFFLUX PUMP PBUE"/>
    <property type="match status" value="1"/>
</dbReference>
<dbReference type="PROSITE" id="PS50850">
    <property type="entry name" value="MFS"/>
    <property type="match status" value="1"/>
</dbReference>
<dbReference type="Pfam" id="PF07690">
    <property type="entry name" value="MFS_1"/>
    <property type="match status" value="1"/>
</dbReference>
<reference evidence="8 9" key="1">
    <citation type="submission" date="2020-08" db="EMBL/GenBank/DDBJ databases">
        <title>Genomic Encyclopedia of Type Strains, Phase IV (KMG-IV): sequencing the most valuable type-strain genomes for metagenomic binning, comparative biology and taxonomic classification.</title>
        <authorList>
            <person name="Goeker M."/>
        </authorList>
    </citation>
    <scope>NUCLEOTIDE SEQUENCE [LARGE SCALE GENOMIC DNA]</scope>
    <source>
        <strain evidence="8 9">DSM 23240</strain>
    </source>
</reference>
<feature type="domain" description="Major facilitator superfamily (MFS) profile" evidence="7">
    <location>
        <begin position="28"/>
        <end position="402"/>
    </location>
</feature>
<evidence type="ECO:0000259" key="7">
    <source>
        <dbReference type="PROSITE" id="PS50850"/>
    </source>
</evidence>
<sequence>MSSVKTLNPDHLSAIDPAVDLAKGNAMSIAILAVAAFVIVTTEFLIVGLLPALARDLGISVTTAGQFVTFFAVVVMLCGPFLTAWLANFERKRLFVAILVLFAVSNGLAAVASNVWVLGIARLLPALALPVFWGTASDTAAQIAGPENGGRAVSRVYLGISAAMLFGIPLGTLASDAIGWRGAFALLSVLSLVVAILMYLRMPTVRASQPVRMADQTQILKSPFFLANVALSILVFTGMFTGYTYLAEMLEKSAGIASAQVGWWLMGFGAVGLIGNWLGGLWVDKKPLTTTAIFSLVLAAGMAATMALAGTSLWFAIALGMWGIANTALYPICQIRVMKAASQAQALAGTINVSAANGGIALGAVIGGLSISAWGSGNIGYVSGVIAVMAALAVPLVAKLAPTNVGSVSGS</sequence>
<dbReference type="Gene3D" id="1.20.1250.20">
    <property type="entry name" value="MFS general substrate transporter like domains"/>
    <property type="match status" value="1"/>
</dbReference>
<evidence type="ECO:0000313" key="9">
    <source>
        <dbReference type="Proteomes" id="UP000571084"/>
    </source>
</evidence>
<dbReference type="InterPro" id="IPR020846">
    <property type="entry name" value="MFS_dom"/>
</dbReference>
<feature type="transmembrane region" description="Helical" evidence="6">
    <location>
        <begin position="379"/>
        <end position="398"/>
    </location>
</feature>
<protein>
    <submittedName>
        <fullName evidence="8">Putative MFS family arabinose efflux permease</fullName>
    </submittedName>
</protein>
<evidence type="ECO:0000313" key="8">
    <source>
        <dbReference type="EMBL" id="MBB5199749.1"/>
    </source>
</evidence>
<dbReference type="EMBL" id="JACHHQ010000003">
    <property type="protein sequence ID" value="MBB5199749.1"/>
    <property type="molecule type" value="Genomic_DNA"/>
</dbReference>
<proteinExistence type="predicted"/>
<organism evidence="8 9">
    <name type="scientific">Glaciimonas immobilis</name>
    <dbReference type="NCBI Taxonomy" id="728004"/>
    <lineage>
        <taxon>Bacteria</taxon>
        <taxon>Pseudomonadati</taxon>
        <taxon>Pseudomonadota</taxon>
        <taxon>Betaproteobacteria</taxon>
        <taxon>Burkholderiales</taxon>
        <taxon>Oxalobacteraceae</taxon>
        <taxon>Glaciimonas</taxon>
    </lineage>
</organism>
<accession>A0A840RTF8</accession>
<feature type="transmembrane region" description="Helical" evidence="6">
    <location>
        <begin position="223"/>
        <end position="243"/>
    </location>
</feature>
<feature type="transmembrane region" description="Helical" evidence="6">
    <location>
        <begin position="123"/>
        <end position="144"/>
    </location>
</feature>
<feature type="transmembrane region" description="Helical" evidence="6">
    <location>
        <begin position="29"/>
        <end position="54"/>
    </location>
</feature>
<keyword evidence="3 6" id="KW-0812">Transmembrane</keyword>
<feature type="transmembrane region" description="Helical" evidence="6">
    <location>
        <begin position="314"/>
        <end position="333"/>
    </location>
</feature>